<evidence type="ECO:0000313" key="3">
    <source>
        <dbReference type="Proteomes" id="UP000694865"/>
    </source>
</evidence>
<name>A0ABM0M1I1_SACKO</name>
<evidence type="ECO:0000259" key="2">
    <source>
        <dbReference type="PROSITE" id="PS00022"/>
    </source>
</evidence>
<gene>
    <name evidence="4" type="primary">LOC102804468</name>
</gene>
<reference evidence="4" key="1">
    <citation type="submission" date="2025-08" db="UniProtKB">
        <authorList>
            <consortium name="RefSeq"/>
        </authorList>
    </citation>
    <scope>IDENTIFICATION</scope>
    <source>
        <tissue evidence="4">Testes</tissue>
    </source>
</reference>
<sequence>MDSYVVCRVVALCTMLILFLPVSAAQIDPTGDNICRDPITRGYRCCDGFYPQGSLCVECDDNWYGPECALTCQCYNGAACHHVTGRCSCSGFWGGPHCTECKRQLYSSYCHPRCMHYINVTVLAFDLDINVTVLAFDLDINVTVLAFDLDINVTVLAFDLDINVTVLAFDLDIYVTVLAFDLDINVTVLAFDLDINVSPRL</sequence>
<feature type="signal peptide" evidence="1">
    <location>
        <begin position="1"/>
        <end position="24"/>
    </location>
</feature>
<keyword evidence="3" id="KW-1185">Reference proteome</keyword>
<dbReference type="PROSITE" id="PS00022">
    <property type="entry name" value="EGF_1"/>
    <property type="match status" value="1"/>
</dbReference>
<proteinExistence type="predicted"/>
<dbReference type="Gene3D" id="2.170.300.10">
    <property type="entry name" value="Tie2 ligand-binding domain superfamily"/>
    <property type="match status" value="1"/>
</dbReference>
<dbReference type="InterPro" id="IPR000742">
    <property type="entry name" value="EGF"/>
</dbReference>
<keyword evidence="1" id="KW-0732">Signal</keyword>
<feature type="chain" id="PRO_5047436126" evidence="1">
    <location>
        <begin position="25"/>
        <end position="201"/>
    </location>
</feature>
<dbReference type="Proteomes" id="UP000694865">
    <property type="component" value="Unplaced"/>
</dbReference>
<dbReference type="PANTHER" id="PTHR24035">
    <property type="entry name" value="MULTIPLE EPIDERMAL GROWTH FACTOR-LIKE DOMAINS PROTEIN"/>
    <property type="match status" value="1"/>
</dbReference>
<feature type="domain" description="EGF-like" evidence="2">
    <location>
        <begin position="87"/>
        <end position="98"/>
    </location>
</feature>
<evidence type="ECO:0000256" key="1">
    <source>
        <dbReference type="SAM" id="SignalP"/>
    </source>
</evidence>
<evidence type="ECO:0000313" key="4">
    <source>
        <dbReference type="RefSeq" id="XP_006813872.1"/>
    </source>
</evidence>
<accession>A0ABM0M1I1</accession>
<organism evidence="3 4">
    <name type="scientific">Saccoglossus kowalevskii</name>
    <name type="common">Acorn worm</name>
    <dbReference type="NCBI Taxonomy" id="10224"/>
    <lineage>
        <taxon>Eukaryota</taxon>
        <taxon>Metazoa</taxon>
        <taxon>Hemichordata</taxon>
        <taxon>Enteropneusta</taxon>
        <taxon>Harrimaniidae</taxon>
        <taxon>Saccoglossus</taxon>
    </lineage>
</organism>
<dbReference type="GeneID" id="102804468"/>
<dbReference type="InterPro" id="IPR052108">
    <property type="entry name" value="MEGF/SIB"/>
</dbReference>
<dbReference type="PANTHER" id="PTHR24035:SF109">
    <property type="entry name" value="PROTEIN DRAPER"/>
    <property type="match status" value="1"/>
</dbReference>
<protein>
    <submittedName>
        <fullName evidence="4">Multiple epidermal growth factor-like domains protein 11-like</fullName>
    </submittedName>
</protein>
<dbReference type="RefSeq" id="XP_006813872.1">
    <property type="nucleotide sequence ID" value="XM_006813809.1"/>
</dbReference>